<name>A0A9D2YCX0_NOTFU</name>
<feature type="compositionally biased region" description="Basic residues" evidence="2">
    <location>
        <begin position="276"/>
        <end position="293"/>
    </location>
</feature>
<dbReference type="OMA" id="THEPKGH"/>
<dbReference type="AlphaFoldDB" id="A0A9D2YCX0"/>
<feature type="domain" description="SAM-dependent MTase RsmB/NOP-type" evidence="3">
    <location>
        <begin position="1"/>
        <end position="178"/>
    </location>
</feature>
<comment type="caution">
    <text evidence="1">Lacks conserved residue(s) required for the propagation of feature annotation.</text>
</comment>
<dbReference type="Proteomes" id="UP000822369">
    <property type="component" value="Chromosome 8"/>
</dbReference>
<keyword evidence="1" id="KW-0489">Methyltransferase</keyword>
<dbReference type="EMBL" id="JAAVVJ010000008">
    <property type="protein sequence ID" value="KAF7217843.1"/>
    <property type="molecule type" value="Genomic_DNA"/>
</dbReference>
<evidence type="ECO:0000313" key="5">
    <source>
        <dbReference type="Proteomes" id="UP000822369"/>
    </source>
</evidence>
<dbReference type="PANTHER" id="PTHR14663:SF2">
    <property type="entry name" value="METHYLTRANSFERASE NSUN7-RELATED"/>
    <property type="match status" value="1"/>
</dbReference>
<dbReference type="GO" id="GO:0003723">
    <property type="term" value="F:RNA binding"/>
    <property type="evidence" value="ECO:0007669"/>
    <property type="project" value="UniProtKB-UniRule"/>
</dbReference>
<evidence type="ECO:0000256" key="2">
    <source>
        <dbReference type="SAM" id="MobiDB-lite"/>
    </source>
</evidence>
<dbReference type="InterPro" id="IPR001678">
    <property type="entry name" value="MeTrfase_RsmB-F_NOP2_dom"/>
</dbReference>
<evidence type="ECO:0000259" key="3">
    <source>
        <dbReference type="PROSITE" id="PS51686"/>
    </source>
</evidence>
<dbReference type="PROSITE" id="PS51686">
    <property type="entry name" value="SAM_MT_RSMB_NOP"/>
    <property type="match status" value="1"/>
</dbReference>
<keyword evidence="1" id="KW-0808">Transferase</keyword>
<dbReference type="PANTHER" id="PTHR14663">
    <property type="entry name" value="METHYLTRANSFERASE NSUN7-RELATED"/>
    <property type="match status" value="1"/>
</dbReference>
<dbReference type="InterPro" id="IPR029063">
    <property type="entry name" value="SAM-dependent_MTases_sf"/>
</dbReference>
<keyword evidence="1" id="KW-0694">RNA-binding</keyword>
<feature type="compositionally biased region" description="Basic and acidic residues" evidence="2">
    <location>
        <begin position="239"/>
        <end position="259"/>
    </location>
</feature>
<evidence type="ECO:0000256" key="1">
    <source>
        <dbReference type="PROSITE-ProRule" id="PRU01023"/>
    </source>
</evidence>
<dbReference type="KEGG" id="nfu:107375188"/>
<dbReference type="Gene3D" id="3.40.50.150">
    <property type="entry name" value="Vaccinia Virus protein VP39"/>
    <property type="match status" value="1"/>
</dbReference>
<comment type="caution">
    <text evidence="4">The sequence shown here is derived from an EMBL/GenBank/DDBJ whole genome shotgun (WGS) entry which is preliminary data.</text>
</comment>
<keyword evidence="1" id="KW-0949">S-adenosyl-L-methionine</keyword>
<protein>
    <submittedName>
        <fullName evidence="4">Transcript variant X1</fullName>
    </submittedName>
</protein>
<feature type="compositionally biased region" description="Low complexity" evidence="2">
    <location>
        <begin position="221"/>
        <end position="234"/>
    </location>
</feature>
<feature type="compositionally biased region" description="Basic residues" evidence="2">
    <location>
        <begin position="318"/>
        <end position="331"/>
    </location>
</feature>
<dbReference type="GO" id="GO:0008168">
    <property type="term" value="F:methyltransferase activity"/>
    <property type="evidence" value="ECO:0007669"/>
    <property type="project" value="UniProtKB-KW"/>
</dbReference>
<organism evidence="4 5">
    <name type="scientific">Nothobranchius furzeri</name>
    <name type="common">Turquoise killifish</name>
    <dbReference type="NCBI Taxonomy" id="105023"/>
    <lineage>
        <taxon>Eukaryota</taxon>
        <taxon>Metazoa</taxon>
        <taxon>Chordata</taxon>
        <taxon>Craniata</taxon>
        <taxon>Vertebrata</taxon>
        <taxon>Euteleostomi</taxon>
        <taxon>Actinopterygii</taxon>
        <taxon>Neopterygii</taxon>
        <taxon>Teleostei</taxon>
        <taxon>Neoteleostei</taxon>
        <taxon>Acanthomorphata</taxon>
        <taxon>Ovalentaria</taxon>
        <taxon>Atherinomorphae</taxon>
        <taxon>Cyprinodontiformes</taxon>
        <taxon>Nothobranchiidae</taxon>
        <taxon>Nothobranchius</taxon>
    </lineage>
</organism>
<feature type="compositionally biased region" description="Polar residues" evidence="2">
    <location>
        <begin position="337"/>
        <end position="348"/>
    </location>
</feature>
<sequence>MVLPQCSSSALNDPVNAMHSEHGDWNLLPDLSRGSISKSNIYSLTNHQARLLGHALSCEYRSDIALFYALIKQTLLDMSAFCDKYLYSLSPPLHLLSVPKVHTVVYCTRSVYPEENEQLVRRVLEKIHTHPKLLPFRVTGPLFPDDDPQPGDATNSKFFRLQPSQFTNGCFVARLSRQTDPTKVESVQDVLARAVAKGLLGDIVPEPLKTGKKRKTKKKQTVSATSKPSSPSSQEEAEREPVDGRDSEEPSEREEKDEGNLEVNEANVGEDQKIKGEKKKKKKQKMVKKHLKQTKNSPTDAKQSHKKKTKKKEDQPQSKKKQTRMKPRRIPRLTLALISSANPSNHLSPITALAHKISGNPGMKPSCPSTPLPTASKRQNTPPEEAERTLKDD</sequence>
<accession>A0A9D2YCX0</accession>
<dbReference type="GO" id="GO:0032259">
    <property type="term" value="P:methylation"/>
    <property type="evidence" value="ECO:0007669"/>
    <property type="project" value="UniProtKB-KW"/>
</dbReference>
<dbReference type="InterPro" id="IPR042620">
    <property type="entry name" value="NSUN7"/>
</dbReference>
<feature type="region of interest" description="Disordered" evidence="2">
    <location>
        <begin position="205"/>
        <end position="393"/>
    </location>
</feature>
<feature type="compositionally biased region" description="Polar residues" evidence="2">
    <location>
        <begin position="367"/>
        <end position="382"/>
    </location>
</feature>
<gene>
    <name evidence="4" type="ORF">G4P62_002453</name>
</gene>
<proteinExistence type="inferred from homology"/>
<comment type="similarity">
    <text evidence="1">Belongs to the class I-like SAM-binding methyltransferase superfamily. RsmB/NOP family.</text>
</comment>
<feature type="compositionally biased region" description="Basic residues" evidence="2">
    <location>
        <begin position="210"/>
        <end position="220"/>
    </location>
</feature>
<evidence type="ECO:0000313" key="4">
    <source>
        <dbReference type="EMBL" id="KAF7217843.1"/>
    </source>
</evidence>
<reference evidence="4" key="1">
    <citation type="submission" date="2020-03" db="EMBL/GenBank/DDBJ databases">
        <title>Intra-Species Differences in Population Size shape Life History and Genome Evolution.</title>
        <authorList>
            <person name="Willemsen D."/>
            <person name="Cui R."/>
            <person name="Valenzano D.R."/>
        </authorList>
    </citation>
    <scope>NUCLEOTIDE SEQUENCE</scope>
    <source>
        <strain evidence="4">GRZ</strain>
        <tissue evidence="4">Whole</tissue>
    </source>
</reference>